<protein>
    <submittedName>
        <fullName evidence="1">Uncharacterized protein</fullName>
    </submittedName>
</protein>
<sequence length="123" mass="13761">MHPFKYETISPVRVKSGQGSIPPLGAVDLANQQLRFAEYFLVQNDVVLARQISTVDLRDQRLRGMGQAFARISLGQGIVGACLSTHSIDTKARKTLHLPRKILSQAQLFGTWRLQSHLHRTIS</sequence>
<comment type="caution">
    <text evidence="1">The sequence shown here is derived from an EMBL/GenBank/DDBJ whole genome shotgun (WGS) entry which is preliminary data.</text>
</comment>
<proteinExistence type="predicted"/>
<keyword evidence="2" id="KW-1185">Reference proteome</keyword>
<accession>A0ACC0Q1G9</accession>
<organism evidence="1 2">
    <name type="scientific">Rhododendron molle</name>
    <name type="common">Chinese azalea</name>
    <name type="synonym">Azalea mollis</name>
    <dbReference type="NCBI Taxonomy" id="49168"/>
    <lineage>
        <taxon>Eukaryota</taxon>
        <taxon>Viridiplantae</taxon>
        <taxon>Streptophyta</taxon>
        <taxon>Embryophyta</taxon>
        <taxon>Tracheophyta</taxon>
        <taxon>Spermatophyta</taxon>
        <taxon>Magnoliopsida</taxon>
        <taxon>eudicotyledons</taxon>
        <taxon>Gunneridae</taxon>
        <taxon>Pentapetalae</taxon>
        <taxon>asterids</taxon>
        <taxon>Ericales</taxon>
        <taxon>Ericaceae</taxon>
        <taxon>Ericoideae</taxon>
        <taxon>Rhodoreae</taxon>
        <taxon>Rhododendron</taxon>
    </lineage>
</organism>
<dbReference type="EMBL" id="CM046388">
    <property type="protein sequence ID" value="KAI8571279.1"/>
    <property type="molecule type" value="Genomic_DNA"/>
</dbReference>
<gene>
    <name evidence="1" type="ORF">RHMOL_Rhmol01G0107200</name>
</gene>
<evidence type="ECO:0000313" key="2">
    <source>
        <dbReference type="Proteomes" id="UP001062846"/>
    </source>
</evidence>
<dbReference type="Proteomes" id="UP001062846">
    <property type="component" value="Chromosome 1"/>
</dbReference>
<name>A0ACC0Q1G9_RHOML</name>
<reference evidence="1" key="1">
    <citation type="submission" date="2022-02" db="EMBL/GenBank/DDBJ databases">
        <title>Plant Genome Project.</title>
        <authorList>
            <person name="Zhang R.-G."/>
        </authorList>
    </citation>
    <scope>NUCLEOTIDE SEQUENCE</scope>
    <source>
        <strain evidence="1">AT1</strain>
    </source>
</reference>
<evidence type="ECO:0000313" key="1">
    <source>
        <dbReference type="EMBL" id="KAI8571279.1"/>
    </source>
</evidence>